<dbReference type="AlphaFoldDB" id="A0A7J6GQ48"/>
<dbReference type="InterPro" id="IPR029058">
    <property type="entry name" value="AB_hydrolase_fold"/>
</dbReference>
<comment type="caution">
    <text evidence="2">The sequence shown here is derived from an EMBL/GenBank/DDBJ whole genome shotgun (WGS) entry which is preliminary data.</text>
</comment>
<dbReference type="GO" id="GO:0015996">
    <property type="term" value="P:chlorophyll catabolic process"/>
    <property type="evidence" value="ECO:0007669"/>
    <property type="project" value="UniProtKB-UniPathway"/>
</dbReference>
<dbReference type="Gene3D" id="3.40.50.1820">
    <property type="entry name" value="alpha/beta hydrolase"/>
    <property type="match status" value="1"/>
</dbReference>
<dbReference type="PANTHER" id="PTHR33428">
    <property type="entry name" value="CHLOROPHYLLASE-2, CHLOROPLASTIC"/>
    <property type="match status" value="1"/>
</dbReference>
<protein>
    <recommendedName>
        <fullName evidence="5">Chlorophyllase</fullName>
    </recommendedName>
</protein>
<dbReference type="Proteomes" id="UP000583929">
    <property type="component" value="Unassembled WGS sequence"/>
</dbReference>
<dbReference type="GO" id="GO:0047746">
    <property type="term" value="F:chlorophyllase activity"/>
    <property type="evidence" value="ECO:0007669"/>
    <property type="project" value="TreeGrafter"/>
</dbReference>
<dbReference type="Proteomes" id="UP000525078">
    <property type="component" value="Unassembled WGS sequence"/>
</dbReference>
<evidence type="ECO:0000313" key="1">
    <source>
        <dbReference type="EMBL" id="KAF4384240.1"/>
    </source>
</evidence>
<evidence type="ECO:0000313" key="2">
    <source>
        <dbReference type="EMBL" id="KAF4384951.1"/>
    </source>
</evidence>
<dbReference type="UniPathway" id="UPA00674"/>
<dbReference type="SUPFAM" id="SSF53474">
    <property type="entry name" value="alpha/beta-Hydrolases"/>
    <property type="match status" value="1"/>
</dbReference>
<gene>
    <name evidence="2" type="ORF">F8388_010549</name>
    <name evidence="1" type="ORF">G4B88_016806</name>
</gene>
<organism evidence="2 3">
    <name type="scientific">Cannabis sativa</name>
    <name type="common">Hemp</name>
    <name type="synonym">Marijuana</name>
    <dbReference type="NCBI Taxonomy" id="3483"/>
    <lineage>
        <taxon>Eukaryota</taxon>
        <taxon>Viridiplantae</taxon>
        <taxon>Streptophyta</taxon>
        <taxon>Embryophyta</taxon>
        <taxon>Tracheophyta</taxon>
        <taxon>Spermatophyta</taxon>
        <taxon>Magnoliopsida</taxon>
        <taxon>eudicotyledons</taxon>
        <taxon>Gunneridae</taxon>
        <taxon>Pentapetalae</taxon>
        <taxon>rosids</taxon>
        <taxon>fabids</taxon>
        <taxon>Rosales</taxon>
        <taxon>Cannabaceae</taxon>
        <taxon>Cannabis</taxon>
    </lineage>
</organism>
<accession>A0A7J6GQ48</accession>
<dbReference type="InterPro" id="IPR017395">
    <property type="entry name" value="Chlorophyllase-like"/>
</dbReference>
<dbReference type="EMBL" id="JAATIQ010000093">
    <property type="protein sequence ID" value="KAF4384240.1"/>
    <property type="molecule type" value="Genomic_DNA"/>
</dbReference>
<proteinExistence type="predicted"/>
<name>A0A7J6GQ48_CANSA</name>
<dbReference type="Pfam" id="PF07224">
    <property type="entry name" value="Chlorophyllase"/>
    <property type="match status" value="1"/>
</dbReference>
<dbReference type="PANTHER" id="PTHR33428:SF10">
    <property type="entry name" value="CHLOROPHYLLASE-1"/>
    <property type="match status" value="1"/>
</dbReference>
<reference evidence="3 4" key="1">
    <citation type="journal article" date="2020" name="bioRxiv">
        <title>Sequence and annotation of 42 cannabis genomes reveals extensive copy number variation in cannabinoid synthesis and pathogen resistance genes.</title>
        <authorList>
            <person name="Mckernan K.J."/>
            <person name="Helbert Y."/>
            <person name="Kane L.T."/>
            <person name="Ebling H."/>
            <person name="Zhang L."/>
            <person name="Liu B."/>
            <person name="Eaton Z."/>
            <person name="Mclaughlin S."/>
            <person name="Kingan S."/>
            <person name="Baybayan P."/>
            <person name="Concepcion G."/>
            <person name="Jordan M."/>
            <person name="Riva A."/>
            <person name="Barbazuk W."/>
            <person name="Harkins T."/>
        </authorList>
    </citation>
    <scope>NUCLEOTIDE SEQUENCE [LARGE SCALE GENOMIC DNA]</scope>
    <source>
        <strain evidence="3 4">cv. Jamaican Lion 4</strain>
        <strain evidence="1">Father</strain>
        <strain evidence="2">Mother</strain>
        <tissue evidence="2">Leaf</tissue>
    </source>
</reference>
<keyword evidence="4" id="KW-1185">Reference proteome</keyword>
<dbReference type="EMBL" id="JAATIP010000046">
    <property type="protein sequence ID" value="KAF4384951.1"/>
    <property type="molecule type" value="Genomic_DNA"/>
</dbReference>
<evidence type="ECO:0000313" key="3">
    <source>
        <dbReference type="Proteomes" id="UP000525078"/>
    </source>
</evidence>
<sequence>MAGTVLESEKKSSIIISNSTDVFEKGCFEIKSNFFEPRLVSWATFSPPKQLFIVSPTKEGTYPVVLFFHGFLLENKFYEDLLHHISSHGLILVAPQLYELIPPSGPEEIESAAEVINWLEEGLQPLINDLVNNNNKVVADLTTVALAGHSRGGKAAFALALGKSEVKCNLKFSVLVGVDPVEGSSMRNRTEPHILTYVPRSLDLCIPVAVIGTGLGSERRKPYMPACAPDGLNHAEFFNECKPPCAYFVAKDFGHMDMLVDRPGGIDGAIANCMCKNGTSPRDLMRRSVGGILVAFLRAYVGGDHKDLAAIVGDPTLAPTTLDPVNFVPA</sequence>
<evidence type="ECO:0000313" key="4">
    <source>
        <dbReference type="Proteomes" id="UP000583929"/>
    </source>
</evidence>
<evidence type="ECO:0008006" key="5">
    <source>
        <dbReference type="Google" id="ProtNLM"/>
    </source>
</evidence>